<feature type="transmembrane region" description="Helical" evidence="8">
    <location>
        <begin position="414"/>
        <end position="436"/>
    </location>
</feature>
<dbReference type="InterPro" id="IPR036259">
    <property type="entry name" value="MFS_trans_sf"/>
</dbReference>
<keyword evidence="5 8" id="KW-1133">Transmembrane helix</keyword>
<dbReference type="RefSeq" id="WP_264515134.1">
    <property type="nucleotide sequence ID" value="NZ_JAPDDR010000010.1"/>
</dbReference>
<dbReference type="Proteomes" id="UP001165653">
    <property type="component" value="Unassembled WGS sequence"/>
</dbReference>
<dbReference type="PANTHER" id="PTHR48023:SF4">
    <property type="entry name" value="D-XYLOSE-PROTON SYMPORTER-LIKE 2"/>
    <property type="match status" value="1"/>
</dbReference>
<dbReference type="InterPro" id="IPR005828">
    <property type="entry name" value="MFS_sugar_transport-like"/>
</dbReference>
<dbReference type="PRINTS" id="PR00171">
    <property type="entry name" value="SUGRTRNSPORT"/>
</dbReference>
<dbReference type="PROSITE" id="PS00217">
    <property type="entry name" value="SUGAR_TRANSPORT_2"/>
    <property type="match status" value="1"/>
</dbReference>
<dbReference type="SUPFAM" id="SSF103473">
    <property type="entry name" value="MFS general substrate transporter"/>
    <property type="match status" value="1"/>
</dbReference>
<proteinExistence type="inferred from homology"/>
<sequence>MNQTHEHVRITPALMGATLVGALGGLLFGFDTAVISGCQDQLKELMELTAGEQGFMTASALIGAAIGSLAAAKPGDLFGRRDCLKWTAAFYLLCALGCAFATELWMIVAARILGGIAVGASSVLGPMYLAEIAPASWRGRLVACFQVNIVLGVLIAYFSNYLIGGMGLGDHEWRWKLGVQALPAAAFLITLFFIPRSPRWLAMKGLDAEARETLGKLGVSGIEQQLASIKRSLDSGRSAGGSVPLFSKAFRRPVFLAIAIALFNQLGGINALWYYADTIFAMAGFSKESSALQAVGLGAANIIATLFGMAIIDKVGRKPLLMWGTAGCGLALAGVAWIFTSGASPGLLVWLFGLFVICHAFGQGAVIWVFISEIFPTAVRSKGQTLGSFTHWFMAMIVSWAFPLVAKDVGAPFAGLPFGIFAAMMVLQLFVVGMLFPETKQIALEDIDERIHGSH</sequence>
<evidence type="ECO:0000256" key="5">
    <source>
        <dbReference type="ARBA" id="ARBA00022989"/>
    </source>
</evidence>
<feature type="transmembrane region" description="Helical" evidence="8">
    <location>
        <begin position="320"/>
        <end position="341"/>
    </location>
</feature>
<evidence type="ECO:0000256" key="3">
    <source>
        <dbReference type="ARBA" id="ARBA00022448"/>
    </source>
</evidence>
<feature type="domain" description="Major facilitator superfamily (MFS) profile" evidence="9">
    <location>
        <begin position="17"/>
        <end position="440"/>
    </location>
</feature>
<dbReference type="PANTHER" id="PTHR48023">
    <property type="entry name" value="D-XYLOSE-PROTON SYMPORTER-LIKE 2"/>
    <property type="match status" value="1"/>
</dbReference>
<name>A0ABT3G6V9_9BACT</name>
<dbReference type="InterPro" id="IPR050820">
    <property type="entry name" value="MFS_Sugar_Transporter"/>
</dbReference>
<evidence type="ECO:0000256" key="7">
    <source>
        <dbReference type="RuleBase" id="RU003346"/>
    </source>
</evidence>
<evidence type="ECO:0000313" key="11">
    <source>
        <dbReference type="Proteomes" id="UP001165653"/>
    </source>
</evidence>
<feature type="transmembrane region" description="Helical" evidence="8">
    <location>
        <begin position="175"/>
        <end position="194"/>
    </location>
</feature>
<feature type="transmembrane region" description="Helical" evidence="8">
    <location>
        <begin position="84"/>
        <end position="102"/>
    </location>
</feature>
<reference evidence="10" key="1">
    <citation type="submission" date="2022-10" db="EMBL/GenBank/DDBJ databases">
        <title>Luteolibacter sp. GHJ8, whole genome shotgun sequencing project.</title>
        <authorList>
            <person name="Zhao G."/>
            <person name="Shen L."/>
        </authorList>
    </citation>
    <scope>NUCLEOTIDE SEQUENCE</scope>
    <source>
        <strain evidence="10">GHJ8</strain>
    </source>
</reference>
<dbReference type="Pfam" id="PF00083">
    <property type="entry name" value="Sugar_tr"/>
    <property type="match status" value="1"/>
</dbReference>
<dbReference type="InterPro" id="IPR020846">
    <property type="entry name" value="MFS_dom"/>
</dbReference>
<keyword evidence="11" id="KW-1185">Reference proteome</keyword>
<feature type="transmembrane region" description="Helical" evidence="8">
    <location>
        <begin position="55"/>
        <end position="72"/>
    </location>
</feature>
<evidence type="ECO:0000256" key="6">
    <source>
        <dbReference type="ARBA" id="ARBA00023136"/>
    </source>
</evidence>
<feature type="transmembrane region" description="Helical" evidence="8">
    <location>
        <begin position="383"/>
        <end position="402"/>
    </location>
</feature>
<evidence type="ECO:0000313" key="10">
    <source>
        <dbReference type="EMBL" id="MCW1915581.1"/>
    </source>
</evidence>
<dbReference type="InterPro" id="IPR005829">
    <property type="entry name" value="Sugar_transporter_CS"/>
</dbReference>
<feature type="transmembrane region" description="Helical" evidence="8">
    <location>
        <begin position="108"/>
        <end position="129"/>
    </location>
</feature>
<dbReference type="PROSITE" id="PS00216">
    <property type="entry name" value="SUGAR_TRANSPORT_1"/>
    <property type="match status" value="1"/>
</dbReference>
<evidence type="ECO:0000256" key="8">
    <source>
        <dbReference type="SAM" id="Phobius"/>
    </source>
</evidence>
<keyword evidence="4 8" id="KW-0812">Transmembrane</keyword>
<keyword evidence="6 8" id="KW-0472">Membrane</keyword>
<comment type="subcellular location">
    <subcellularLocation>
        <location evidence="1">Membrane</location>
        <topology evidence="1">Multi-pass membrane protein</topology>
    </subcellularLocation>
</comment>
<feature type="transmembrane region" description="Helical" evidence="8">
    <location>
        <begin position="254"/>
        <end position="276"/>
    </location>
</feature>
<feature type="transmembrane region" description="Helical" evidence="8">
    <location>
        <begin position="141"/>
        <end position="163"/>
    </location>
</feature>
<feature type="transmembrane region" description="Helical" evidence="8">
    <location>
        <begin position="291"/>
        <end position="313"/>
    </location>
</feature>
<evidence type="ECO:0000256" key="1">
    <source>
        <dbReference type="ARBA" id="ARBA00004141"/>
    </source>
</evidence>
<evidence type="ECO:0000259" key="9">
    <source>
        <dbReference type="PROSITE" id="PS50850"/>
    </source>
</evidence>
<comment type="similarity">
    <text evidence="2 7">Belongs to the major facilitator superfamily. Sugar transporter (TC 2.A.1.1) family.</text>
</comment>
<comment type="caution">
    <text evidence="10">The sequence shown here is derived from an EMBL/GenBank/DDBJ whole genome shotgun (WGS) entry which is preliminary data.</text>
</comment>
<feature type="transmembrane region" description="Helical" evidence="8">
    <location>
        <begin position="347"/>
        <end position="371"/>
    </location>
</feature>
<keyword evidence="3 7" id="KW-0813">Transport</keyword>
<dbReference type="Gene3D" id="1.20.1250.20">
    <property type="entry name" value="MFS general substrate transporter like domains"/>
    <property type="match status" value="1"/>
</dbReference>
<organism evidence="10 11">
    <name type="scientific">Luteolibacter rhizosphaerae</name>
    <dbReference type="NCBI Taxonomy" id="2989719"/>
    <lineage>
        <taxon>Bacteria</taxon>
        <taxon>Pseudomonadati</taxon>
        <taxon>Verrucomicrobiota</taxon>
        <taxon>Verrucomicrobiia</taxon>
        <taxon>Verrucomicrobiales</taxon>
        <taxon>Verrucomicrobiaceae</taxon>
        <taxon>Luteolibacter</taxon>
    </lineage>
</organism>
<dbReference type="EMBL" id="JAPDDR010000010">
    <property type="protein sequence ID" value="MCW1915581.1"/>
    <property type="molecule type" value="Genomic_DNA"/>
</dbReference>
<accession>A0ABT3G6V9</accession>
<protein>
    <submittedName>
        <fullName evidence="10">Sugar porter family MFS transporter</fullName>
    </submittedName>
</protein>
<dbReference type="NCBIfam" id="TIGR00879">
    <property type="entry name" value="SP"/>
    <property type="match status" value="1"/>
</dbReference>
<gene>
    <name evidence="10" type="ORF">OJ996_18495</name>
</gene>
<dbReference type="InterPro" id="IPR003663">
    <property type="entry name" value="Sugar/inositol_transpt"/>
</dbReference>
<evidence type="ECO:0000256" key="2">
    <source>
        <dbReference type="ARBA" id="ARBA00010992"/>
    </source>
</evidence>
<evidence type="ECO:0000256" key="4">
    <source>
        <dbReference type="ARBA" id="ARBA00022692"/>
    </source>
</evidence>
<dbReference type="PROSITE" id="PS50850">
    <property type="entry name" value="MFS"/>
    <property type="match status" value="1"/>
</dbReference>
<feature type="transmembrane region" description="Helical" evidence="8">
    <location>
        <begin position="12"/>
        <end position="35"/>
    </location>
</feature>